<comment type="caution">
    <text evidence="5">The sequence shown here is derived from an EMBL/GenBank/DDBJ whole genome shotgun (WGS) entry which is preliminary data.</text>
</comment>
<organism evidence="5 6">
    <name type="scientific">Halorubrum ezzemoulense</name>
    <name type="common">Halorubrum chaoviator</name>
    <dbReference type="NCBI Taxonomy" id="337243"/>
    <lineage>
        <taxon>Archaea</taxon>
        <taxon>Methanobacteriati</taxon>
        <taxon>Methanobacteriota</taxon>
        <taxon>Stenosarchaea group</taxon>
        <taxon>Halobacteria</taxon>
        <taxon>Halobacteriales</taxon>
        <taxon>Haloferacaceae</taxon>
        <taxon>Halorubrum</taxon>
    </lineage>
</organism>
<dbReference type="PANTHER" id="PTHR30290:SF9">
    <property type="entry name" value="OLIGOPEPTIDE-BINDING PROTEIN APPA"/>
    <property type="match status" value="1"/>
</dbReference>
<dbReference type="Proteomes" id="UP001210528">
    <property type="component" value="Unassembled WGS sequence"/>
</dbReference>
<dbReference type="Pfam" id="PF00496">
    <property type="entry name" value="SBP_bac_5"/>
    <property type="match status" value="1"/>
</dbReference>
<dbReference type="PANTHER" id="PTHR30290">
    <property type="entry name" value="PERIPLASMIC BINDING COMPONENT OF ABC TRANSPORTER"/>
    <property type="match status" value="1"/>
</dbReference>
<dbReference type="InterPro" id="IPR030678">
    <property type="entry name" value="Peptide/Ni-bd"/>
</dbReference>
<dbReference type="EMBL" id="JAQLUK010000003">
    <property type="protein sequence ID" value="MDB2291511.1"/>
    <property type="molecule type" value="Genomic_DNA"/>
</dbReference>
<dbReference type="Gene3D" id="3.90.76.10">
    <property type="entry name" value="Dipeptide-binding Protein, Domain 1"/>
    <property type="match status" value="1"/>
</dbReference>
<gene>
    <name evidence="5" type="ORF">PM085_04315</name>
</gene>
<reference evidence="5 6" key="1">
    <citation type="submission" date="2023-01" db="EMBL/GenBank/DDBJ databases">
        <title>Halorubrum ezzemoulense from Santa Pola, Spain.</title>
        <authorList>
            <person name="Feng Y."/>
            <person name="Louyakis A.S."/>
            <person name="Gogarten J.P."/>
        </authorList>
    </citation>
    <scope>NUCLEOTIDE SEQUENCE [LARGE SCALE GENOMIC DNA]</scope>
    <source>
        <strain evidence="5 6">AMM015</strain>
    </source>
</reference>
<proteinExistence type="inferred from homology"/>
<protein>
    <submittedName>
        <fullName evidence="5">ABC transporter substrate-binding protein</fullName>
    </submittedName>
</protein>
<dbReference type="Gene3D" id="3.40.190.10">
    <property type="entry name" value="Periplasmic binding protein-like II"/>
    <property type="match status" value="1"/>
</dbReference>
<sequence>MSHSDNGQTKSAATRRRVLAAMGGASVVGLAGCVGGDGGDGGDGSDGGDGTNEFVASAAANPGTFDPTIITDATSNSVVGTMAYERLVALTFDYSEFRGELASSYEQVDDTTFRFQLREGVTFHNGDEFTAEDVQFSINRTSGTTNDADVSFIENVEILGDYEVEITSTDPHAPFLNDLAAVPILTSKTDAISESPEQDDHSFTEQTLGTGPWELEEFSAEDRAVLVPYDDYWYDGDDYPGTAPWDRVTIRVIPEQVSQEEAMAAGELDMIDNAAPFELDQWENQTGEVVTGSAVGFDFITYPVNQSPFTNEKLRRGMTRLLPKSDVIEAVFGGYATELAGPISPGLGAFWDPEHEQNLLDEYVGQDEEEGLRLIGEAFEEEGIEAPFDVSFITNVNRTRERWMEIIQQTMDETEYFNAELDVRAFDDLVPFLLDPEGAAASTDVVGIGWTGGSDPDGHINQLLHSSQHVPDGFNWNLYENEEMDSLITEGQTTLGAEERLPIYQDIQELVAQEVPMANMWTGDVIDVLNPANVESVDQWSPHPNASNRYNTLYKPHLDEIVYPAE</sequence>
<evidence type="ECO:0000313" key="6">
    <source>
        <dbReference type="Proteomes" id="UP001210528"/>
    </source>
</evidence>
<feature type="domain" description="Solute-binding protein family 5" evidence="4">
    <location>
        <begin position="97"/>
        <end position="467"/>
    </location>
</feature>
<keyword evidence="2" id="KW-0813">Transport</keyword>
<dbReference type="CDD" id="cd00995">
    <property type="entry name" value="PBP2_NikA_DppA_OppA_like"/>
    <property type="match status" value="1"/>
</dbReference>
<dbReference type="SUPFAM" id="SSF53850">
    <property type="entry name" value="Periplasmic binding protein-like II"/>
    <property type="match status" value="1"/>
</dbReference>
<dbReference type="Gene3D" id="3.10.105.10">
    <property type="entry name" value="Dipeptide-binding Protein, Domain 3"/>
    <property type="match status" value="1"/>
</dbReference>
<evidence type="ECO:0000256" key="1">
    <source>
        <dbReference type="ARBA" id="ARBA00005695"/>
    </source>
</evidence>
<name>A0ABT4Z040_HALEZ</name>
<keyword evidence="6" id="KW-1185">Reference proteome</keyword>
<evidence type="ECO:0000256" key="2">
    <source>
        <dbReference type="ARBA" id="ARBA00022448"/>
    </source>
</evidence>
<dbReference type="InterPro" id="IPR000914">
    <property type="entry name" value="SBP_5_dom"/>
</dbReference>
<dbReference type="RefSeq" id="WP_094593344.1">
    <property type="nucleotide sequence ID" value="NZ_JAQLTX010000001.1"/>
</dbReference>
<evidence type="ECO:0000313" key="5">
    <source>
        <dbReference type="EMBL" id="MDB2291511.1"/>
    </source>
</evidence>
<dbReference type="PIRSF" id="PIRSF002741">
    <property type="entry name" value="MppA"/>
    <property type="match status" value="1"/>
</dbReference>
<evidence type="ECO:0000259" key="4">
    <source>
        <dbReference type="Pfam" id="PF00496"/>
    </source>
</evidence>
<keyword evidence="3" id="KW-0732">Signal</keyword>
<dbReference type="InterPro" id="IPR039424">
    <property type="entry name" value="SBP_5"/>
</dbReference>
<accession>A0ABT4Z040</accession>
<comment type="similarity">
    <text evidence="1">Belongs to the bacterial solute-binding protein 5 family.</text>
</comment>
<evidence type="ECO:0000256" key="3">
    <source>
        <dbReference type="ARBA" id="ARBA00022729"/>
    </source>
</evidence>